<dbReference type="InterPro" id="IPR045857">
    <property type="entry name" value="O16G_dom_2"/>
</dbReference>
<keyword evidence="2 5" id="KW-0378">Hydrolase</keyword>
<gene>
    <name evidence="5" type="primary">treA</name>
    <name evidence="5" type="ORF">CCHOA_01855</name>
</gene>
<feature type="domain" description="Glycosyl hydrolase family 13 catalytic" evidence="4">
    <location>
        <begin position="13"/>
        <end position="416"/>
    </location>
</feature>
<dbReference type="Gene3D" id="3.90.400.10">
    <property type="entry name" value="Oligo-1,6-glucosidase, Domain 2"/>
    <property type="match status" value="1"/>
</dbReference>
<dbReference type="FunFam" id="3.20.20.80:FF:000064">
    <property type="entry name" value="Oligo-1,6-glucosidase"/>
    <property type="match status" value="1"/>
</dbReference>
<dbReference type="GO" id="GO:0004556">
    <property type="term" value="F:alpha-amylase activity"/>
    <property type="evidence" value="ECO:0007669"/>
    <property type="project" value="TreeGrafter"/>
</dbReference>
<organism evidence="5 6">
    <name type="scientific">Corynebacterium choanae</name>
    <dbReference type="NCBI Taxonomy" id="1862358"/>
    <lineage>
        <taxon>Bacteria</taxon>
        <taxon>Bacillati</taxon>
        <taxon>Actinomycetota</taxon>
        <taxon>Actinomycetes</taxon>
        <taxon>Mycobacteriales</taxon>
        <taxon>Corynebacteriaceae</taxon>
        <taxon>Corynebacterium</taxon>
    </lineage>
</organism>
<evidence type="ECO:0000256" key="3">
    <source>
        <dbReference type="ARBA" id="ARBA00023295"/>
    </source>
</evidence>
<dbReference type="SUPFAM" id="SSF51011">
    <property type="entry name" value="Glycosyl hydrolase domain"/>
    <property type="match status" value="1"/>
</dbReference>
<comment type="similarity">
    <text evidence="1">Belongs to the glycosyl hydrolase 13 family.</text>
</comment>
<dbReference type="Pfam" id="PF00128">
    <property type="entry name" value="Alpha-amylase"/>
    <property type="match status" value="1"/>
</dbReference>
<dbReference type="SUPFAM" id="SSF51445">
    <property type="entry name" value="(Trans)glycosidases"/>
    <property type="match status" value="1"/>
</dbReference>
<proteinExistence type="inferred from homology"/>
<dbReference type="Gene3D" id="2.60.40.1180">
    <property type="entry name" value="Golgi alpha-mannosidase II"/>
    <property type="match status" value="1"/>
</dbReference>
<dbReference type="InterPro" id="IPR017853">
    <property type="entry name" value="GH"/>
</dbReference>
<evidence type="ECO:0000313" key="6">
    <source>
        <dbReference type="Proteomes" id="UP000269019"/>
    </source>
</evidence>
<dbReference type="FunFam" id="3.90.400.10:FF:000002">
    <property type="entry name" value="Sucrose isomerase"/>
    <property type="match status" value="1"/>
</dbReference>
<name>A0A3G6J7A4_9CORY</name>
<dbReference type="InterPro" id="IPR056300">
    <property type="entry name" value="SusG-like_C"/>
</dbReference>
<accession>A0A3G6J7A4</accession>
<dbReference type="EC" id="3.2.1.93" evidence="5"/>
<dbReference type="NCBIfam" id="NF008183">
    <property type="entry name" value="PRK10933.1"/>
    <property type="match status" value="1"/>
</dbReference>
<dbReference type="GO" id="GO:0016853">
    <property type="term" value="F:isomerase activity"/>
    <property type="evidence" value="ECO:0007669"/>
    <property type="project" value="UniProtKB-KW"/>
</dbReference>
<dbReference type="Pfam" id="PF23915">
    <property type="entry name" value="SusG_C"/>
    <property type="match status" value="1"/>
</dbReference>
<keyword evidence="6" id="KW-1185">Reference proteome</keyword>
<dbReference type="Gene3D" id="3.20.20.80">
    <property type="entry name" value="Glycosidases"/>
    <property type="match status" value="1"/>
</dbReference>
<evidence type="ECO:0000256" key="1">
    <source>
        <dbReference type="ARBA" id="ARBA00008061"/>
    </source>
</evidence>
<dbReference type="PANTHER" id="PTHR10357">
    <property type="entry name" value="ALPHA-AMYLASE FAMILY MEMBER"/>
    <property type="match status" value="1"/>
</dbReference>
<dbReference type="Proteomes" id="UP000269019">
    <property type="component" value="Chromosome"/>
</dbReference>
<dbReference type="EMBL" id="CP033896">
    <property type="protein sequence ID" value="AZA12798.1"/>
    <property type="molecule type" value="Genomic_DNA"/>
</dbReference>
<dbReference type="SMART" id="SM00642">
    <property type="entry name" value="Aamy"/>
    <property type="match status" value="1"/>
</dbReference>
<dbReference type="KEGG" id="ccho:CCHOA_01855"/>
<evidence type="ECO:0000259" key="4">
    <source>
        <dbReference type="SMART" id="SM00642"/>
    </source>
</evidence>
<dbReference type="AlphaFoldDB" id="A0A3G6J7A4"/>
<sequence>MSPRPFHHQVIYQIYPKSFQDSTGDGVGDLRGIIERADYIASLGVDMVWFNPFFVSPGRDNGYDIADYYAIDPAMGTMDDFTELVQALRDRGVGVMLDMVLNHTSTEHEWFQRALAGEQEYIDRYIVRPPQEDGSLPTNWVSKFGGPTWEPLGESGQYYLHLFDVTQADLNWHHPAVREEAARIVNFWRDRGVTGFRFDVINLIGKNTELLDAPAGVDDRLMYTDGVYVDEFLQELNQASFGQDPATVTVGEMSSTTTERCVGYSNPDNHELDMVFSFHHLKVDYENGQKWTTMPADLVALQQIIHDWAAGMQAGGGWNALFWNNHDQPRAINRFGDAGEYREKSAMMLAAMLHLLRGTPFVYMGEEIGMVDPEYTSIDDYVDVEARNAYAALVAAGSSPDDAFAAVLAKARDNARTPMQWDDTPGAGFTTGTPWLQPSRQDEINVKQAAATGEILPFYRKLIALRHDMPLIADGDYQQEFADYANVFGYRRTLNNEQLLVAANMTAETQSITVEAPFIDGSVLIGNYDAPTLAPTMELRPYEVVAVLVDTRS</sequence>
<evidence type="ECO:0000256" key="2">
    <source>
        <dbReference type="ARBA" id="ARBA00022801"/>
    </source>
</evidence>
<dbReference type="OrthoDB" id="9043248at2"/>
<keyword evidence="3 5" id="KW-0326">Glycosidase</keyword>
<protein>
    <submittedName>
        <fullName evidence="5">Trehalose-6-phosphate hydrolase</fullName>
        <ecNumber evidence="5">3.2.1.93</ecNumber>
    </submittedName>
</protein>
<evidence type="ECO:0000313" key="5">
    <source>
        <dbReference type="EMBL" id="AZA12798.1"/>
    </source>
</evidence>
<dbReference type="PANTHER" id="PTHR10357:SF217">
    <property type="entry name" value="TREHALOSE-6-PHOSPHATE HYDROLASE"/>
    <property type="match status" value="1"/>
</dbReference>
<dbReference type="CDD" id="cd11333">
    <property type="entry name" value="AmyAc_SI_OligoGlu_DGase"/>
    <property type="match status" value="1"/>
</dbReference>
<reference evidence="5 6" key="1">
    <citation type="submission" date="2018-11" db="EMBL/GenBank/DDBJ databases">
        <authorList>
            <person name="Kleinhagauer T."/>
            <person name="Glaeser S.P."/>
            <person name="Spergser J."/>
            <person name="Ruckert C."/>
            <person name="Kaempfer P."/>
            <person name="Busse H.-J."/>
        </authorList>
    </citation>
    <scope>NUCLEOTIDE SEQUENCE [LARGE SCALE GENOMIC DNA]</scope>
    <source>
        <strain evidence="5 6">200CH</strain>
    </source>
</reference>
<dbReference type="GO" id="GO:0009313">
    <property type="term" value="P:oligosaccharide catabolic process"/>
    <property type="evidence" value="ECO:0007669"/>
    <property type="project" value="TreeGrafter"/>
</dbReference>
<dbReference type="InterPro" id="IPR013780">
    <property type="entry name" value="Glyco_hydro_b"/>
</dbReference>
<dbReference type="InterPro" id="IPR006047">
    <property type="entry name" value="GH13_cat_dom"/>
</dbReference>
<dbReference type="GO" id="GO:0008788">
    <property type="term" value="F:alpha,alpha-phosphotrehalase activity"/>
    <property type="evidence" value="ECO:0007669"/>
    <property type="project" value="UniProtKB-EC"/>
</dbReference>
<dbReference type="RefSeq" id="WP_123926107.1">
    <property type="nucleotide sequence ID" value="NZ_CP033896.1"/>
</dbReference>